<gene>
    <name evidence="10" type="ORF">GSY69_06775</name>
</gene>
<feature type="region of interest" description="Disordered" evidence="7">
    <location>
        <begin position="1"/>
        <end position="35"/>
    </location>
</feature>
<feature type="transmembrane region" description="Helical" evidence="8">
    <location>
        <begin position="153"/>
        <end position="178"/>
    </location>
</feature>
<feature type="transmembrane region" description="Helical" evidence="8">
    <location>
        <begin position="408"/>
        <end position="428"/>
    </location>
</feature>
<dbReference type="PANTHER" id="PTHR43045:SF1">
    <property type="entry name" value="SHIKIMATE TRANSPORTER"/>
    <property type="match status" value="1"/>
</dbReference>
<feature type="transmembrane region" description="Helical" evidence="8">
    <location>
        <begin position="224"/>
        <end position="243"/>
    </location>
</feature>
<dbReference type="PROSITE" id="PS50850">
    <property type="entry name" value="MFS"/>
    <property type="match status" value="1"/>
</dbReference>
<sequence>MHVRRPTPARGARTRSGRRAAPITGDPVTSPRLDKPAPAFVADEKTARTAATAALVGTAMEWYDFFLFTTASALVFNVQFFDKGDPFLASLSSFATMAVGFVARPIGGLIFGHLGDRVGRKTVLMITIVGIGITTGLIGVLPNYATIGVAAPVLLVVLRICQGLAVGGEWGGAVTAAVESAPAEKRARYAAYPQIGSPIGTLLSSGGFFLVGLLITQPGAFDSWGWRIPFLLALPLLLVAVYVRSKLEETPVFQEIEAEHEKAAAPIVQVLKHSWLQVIVGFGTNFVGLGGFFLVTTFVVSYGKNTLGLSNSLMLGATLVAAACEILIIVFFGRLGERWGAAKVSTFGGIATVLVAFPIFLMVDTKQPLLVILGMTIGVCCLSIPYAVNGALLTALFPAHYRLSGVSLCANISAIFAGFIPMLATAFQHMAGDAWWPAPIMLVVIAGITAVCSVLAPRLSIDVPGYRH</sequence>
<dbReference type="Gene3D" id="1.20.1250.20">
    <property type="entry name" value="MFS general substrate transporter like domains"/>
    <property type="match status" value="2"/>
</dbReference>
<dbReference type="AlphaFoldDB" id="A0A6N9H719"/>
<comment type="caution">
    <text evidence="10">The sequence shown here is derived from an EMBL/GenBank/DDBJ whole genome shotgun (WGS) entry which is preliminary data.</text>
</comment>
<evidence type="ECO:0000256" key="4">
    <source>
        <dbReference type="ARBA" id="ARBA00022692"/>
    </source>
</evidence>
<evidence type="ECO:0000313" key="10">
    <source>
        <dbReference type="EMBL" id="MYM19681.1"/>
    </source>
</evidence>
<keyword evidence="11" id="KW-1185">Reference proteome</keyword>
<keyword evidence="2" id="KW-0813">Transport</keyword>
<dbReference type="InterPro" id="IPR020846">
    <property type="entry name" value="MFS_dom"/>
</dbReference>
<keyword evidence="3" id="KW-1003">Cell membrane</keyword>
<evidence type="ECO:0000256" key="5">
    <source>
        <dbReference type="ARBA" id="ARBA00022989"/>
    </source>
</evidence>
<dbReference type="InterPro" id="IPR036259">
    <property type="entry name" value="MFS_trans_sf"/>
</dbReference>
<feature type="transmembrane region" description="Helical" evidence="8">
    <location>
        <begin position="344"/>
        <end position="363"/>
    </location>
</feature>
<dbReference type="PANTHER" id="PTHR43045">
    <property type="entry name" value="SHIKIMATE TRANSPORTER"/>
    <property type="match status" value="1"/>
</dbReference>
<reference evidence="10 11" key="1">
    <citation type="submission" date="2020-01" db="EMBL/GenBank/DDBJ databases">
        <authorList>
            <person name="Deng T."/>
        </authorList>
    </citation>
    <scope>NUCLEOTIDE SEQUENCE [LARGE SCALE GENOMIC DNA]</scope>
    <source>
        <strain evidence="10 11">5221</strain>
    </source>
</reference>
<evidence type="ECO:0000256" key="1">
    <source>
        <dbReference type="ARBA" id="ARBA00004651"/>
    </source>
</evidence>
<feature type="transmembrane region" description="Helical" evidence="8">
    <location>
        <begin position="434"/>
        <end position="456"/>
    </location>
</feature>
<evidence type="ECO:0000256" key="3">
    <source>
        <dbReference type="ARBA" id="ARBA00022475"/>
    </source>
</evidence>
<feature type="transmembrane region" description="Helical" evidence="8">
    <location>
        <begin position="278"/>
        <end position="300"/>
    </location>
</feature>
<feature type="transmembrane region" description="Helical" evidence="8">
    <location>
        <begin position="312"/>
        <end position="332"/>
    </location>
</feature>
<feature type="transmembrane region" description="Helical" evidence="8">
    <location>
        <begin position="62"/>
        <end position="81"/>
    </location>
</feature>
<feature type="transmembrane region" description="Helical" evidence="8">
    <location>
        <begin position="123"/>
        <end position="141"/>
    </location>
</feature>
<feature type="transmembrane region" description="Helical" evidence="8">
    <location>
        <begin position="199"/>
        <end position="218"/>
    </location>
</feature>
<evidence type="ECO:0000256" key="2">
    <source>
        <dbReference type="ARBA" id="ARBA00022448"/>
    </source>
</evidence>
<feature type="domain" description="Major facilitator superfamily (MFS) profile" evidence="9">
    <location>
        <begin position="50"/>
        <end position="464"/>
    </location>
</feature>
<feature type="transmembrane region" description="Helical" evidence="8">
    <location>
        <begin position="87"/>
        <end position="111"/>
    </location>
</feature>
<evidence type="ECO:0000259" key="9">
    <source>
        <dbReference type="PROSITE" id="PS50850"/>
    </source>
</evidence>
<evidence type="ECO:0000256" key="8">
    <source>
        <dbReference type="SAM" id="Phobius"/>
    </source>
</evidence>
<evidence type="ECO:0000256" key="7">
    <source>
        <dbReference type="SAM" id="MobiDB-lite"/>
    </source>
</evidence>
<dbReference type="InterPro" id="IPR011701">
    <property type="entry name" value="MFS"/>
</dbReference>
<dbReference type="EMBL" id="WWEQ01000022">
    <property type="protein sequence ID" value="MYM19681.1"/>
    <property type="molecule type" value="Genomic_DNA"/>
</dbReference>
<dbReference type="SUPFAM" id="SSF103473">
    <property type="entry name" value="MFS general substrate transporter"/>
    <property type="match status" value="1"/>
</dbReference>
<dbReference type="GO" id="GO:0005886">
    <property type="term" value="C:plasma membrane"/>
    <property type="evidence" value="ECO:0007669"/>
    <property type="project" value="UniProtKB-SubCell"/>
</dbReference>
<keyword evidence="4 8" id="KW-0812">Transmembrane</keyword>
<keyword evidence="5 8" id="KW-1133">Transmembrane helix</keyword>
<feature type="transmembrane region" description="Helical" evidence="8">
    <location>
        <begin position="369"/>
        <end position="396"/>
    </location>
</feature>
<evidence type="ECO:0000313" key="11">
    <source>
        <dbReference type="Proteomes" id="UP000469215"/>
    </source>
</evidence>
<comment type="subcellular location">
    <subcellularLocation>
        <location evidence="1">Cell membrane</location>
        <topology evidence="1">Multi-pass membrane protein</topology>
    </subcellularLocation>
</comment>
<feature type="compositionally biased region" description="Basic residues" evidence="7">
    <location>
        <begin position="1"/>
        <end position="18"/>
    </location>
</feature>
<dbReference type="CDD" id="cd17369">
    <property type="entry name" value="MFS_ShiA_like"/>
    <property type="match status" value="1"/>
</dbReference>
<dbReference type="Proteomes" id="UP000469215">
    <property type="component" value="Unassembled WGS sequence"/>
</dbReference>
<dbReference type="GO" id="GO:0022857">
    <property type="term" value="F:transmembrane transporter activity"/>
    <property type="evidence" value="ECO:0007669"/>
    <property type="project" value="InterPro"/>
</dbReference>
<protein>
    <submittedName>
        <fullName evidence="10">MFS transporter</fullName>
    </submittedName>
</protein>
<accession>A0A6N9H719</accession>
<proteinExistence type="predicted"/>
<name>A0A6N9H719_9MICO</name>
<organism evidence="10 11">
    <name type="scientific">Brevibacterium rongguiense</name>
    <dbReference type="NCBI Taxonomy" id="2695267"/>
    <lineage>
        <taxon>Bacteria</taxon>
        <taxon>Bacillati</taxon>
        <taxon>Actinomycetota</taxon>
        <taxon>Actinomycetes</taxon>
        <taxon>Micrococcales</taxon>
        <taxon>Brevibacteriaceae</taxon>
        <taxon>Brevibacterium</taxon>
    </lineage>
</organism>
<dbReference type="Pfam" id="PF07690">
    <property type="entry name" value="MFS_1"/>
    <property type="match status" value="1"/>
</dbReference>
<evidence type="ECO:0000256" key="6">
    <source>
        <dbReference type="ARBA" id="ARBA00023136"/>
    </source>
</evidence>
<keyword evidence="6 8" id="KW-0472">Membrane</keyword>